<dbReference type="Gene3D" id="3.40.50.1820">
    <property type="entry name" value="alpha/beta hydrolase"/>
    <property type="match status" value="1"/>
</dbReference>
<keyword evidence="3" id="KW-0732">Signal</keyword>
<protein>
    <submittedName>
        <fullName evidence="6">Coiled-coil domain-containing protein 39</fullName>
    </submittedName>
</protein>
<dbReference type="EMBL" id="CAMXCT010003617">
    <property type="protein sequence ID" value="CAI4005392.1"/>
    <property type="molecule type" value="Genomic_DNA"/>
</dbReference>
<evidence type="ECO:0000256" key="2">
    <source>
        <dbReference type="SAM" id="MobiDB-lite"/>
    </source>
</evidence>
<dbReference type="GO" id="GO:0006629">
    <property type="term" value="P:lipid metabolic process"/>
    <property type="evidence" value="ECO:0007669"/>
    <property type="project" value="InterPro"/>
</dbReference>
<evidence type="ECO:0000256" key="3">
    <source>
        <dbReference type="SAM" id="SignalP"/>
    </source>
</evidence>
<proteinExistence type="predicted"/>
<dbReference type="EMBL" id="CAMXCT030003617">
    <property type="protein sequence ID" value="CAL4792704.1"/>
    <property type="molecule type" value="Genomic_DNA"/>
</dbReference>
<feature type="region of interest" description="Disordered" evidence="2">
    <location>
        <begin position="248"/>
        <end position="282"/>
    </location>
</feature>
<feature type="chain" id="PRO_5043271106" evidence="3">
    <location>
        <begin position="21"/>
        <end position="1242"/>
    </location>
</feature>
<feature type="region of interest" description="Disordered" evidence="2">
    <location>
        <begin position="953"/>
        <end position="973"/>
    </location>
</feature>
<reference evidence="6 7" key="2">
    <citation type="submission" date="2024-05" db="EMBL/GenBank/DDBJ databases">
        <authorList>
            <person name="Chen Y."/>
            <person name="Shah S."/>
            <person name="Dougan E. K."/>
            <person name="Thang M."/>
            <person name="Chan C."/>
        </authorList>
    </citation>
    <scope>NUCLEOTIDE SEQUENCE [LARGE SCALE GENOMIC DNA]</scope>
</reference>
<feature type="coiled-coil region" evidence="1">
    <location>
        <begin position="772"/>
        <end position="799"/>
    </location>
</feature>
<dbReference type="Pfam" id="PF01764">
    <property type="entry name" value="Lipase_3"/>
    <property type="match status" value="1"/>
</dbReference>
<comment type="caution">
    <text evidence="5">The sequence shown here is derived from an EMBL/GenBank/DDBJ whole genome shotgun (WGS) entry which is preliminary data.</text>
</comment>
<dbReference type="AlphaFoldDB" id="A0A9P1D921"/>
<dbReference type="InterPro" id="IPR029058">
    <property type="entry name" value="AB_hydrolase_fold"/>
</dbReference>
<accession>A0A9P1D921</accession>
<feature type="compositionally biased region" description="Polar residues" evidence="2">
    <location>
        <begin position="953"/>
        <end position="963"/>
    </location>
</feature>
<evidence type="ECO:0000313" key="5">
    <source>
        <dbReference type="EMBL" id="CAI4005392.1"/>
    </source>
</evidence>
<evidence type="ECO:0000313" key="6">
    <source>
        <dbReference type="EMBL" id="CAL4792704.1"/>
    </source>
</evidence>
<feature type="compositionally biased region" description="Basic and acidic residues" evidence="2">
    <location>
        <begin position="265"/>
        <end position="282"/>
    </location>
</feature>
<dbReference type="OrthoDB" id="420444at2759"/>
<sequence>MVPVPLTLCLGALGALGAHALRDRTTSAHHSGAGYNASTGDYDCPCNGLALESQLARMVAISYDEKSIRSLESYAKELFSCSLAATAGVCGYPWGVQGHRDFYYHLPNSGLFQSVLAKVHWTTPTAFVGRCAMKPQTCTVAFSGATGLNFVAGIMSSSPVTLKKASDGSIQVSDDGTGHRFHQFYWKVYEVFREQIGDKVIDALKGCEHITVTGHSIGAALAAAPGWPLLFFDLGLKAFPNTYSCKESKERAMDMDQPESETEMESPKPEDEVQREREAREARRMRHGAKHFQNVQNCKDKTFVKRNNRVHKCVDYVEELVNANGDPELLAKGLTKMKVNEGVSKAATRAACAAIRFAGRTVSPQCQVILEALVWAGKTIPCVEQSINYVSEVLSDQVCAGVNYASNVLSESVHACGRFFRRMTGREDAEDSRKEVPAWHPPHPPHDPPHPPGAGGSGSAGLGGIDLDGQCTVHISGAAGNHKSGVLLCFDEISGLFQWAPKSDLAFNDFEMASALQWVKEHGNTQVAFSLNPLDDQKFHYAGDSVDGLYQAKWYSHDSLKSIPLGYWMWRADWKLKQLVHHSSYDDATGKREPLRPGATVPADWPDVFQGSRSSSRSMRAWIVCRSVTLRSCTSSGWITRMFSPMLRRSIGENILVIHPDDVQMGVEERAQVFNQATGSLEDAREQPEPSPEVRYIDQNYDKVAHFHPELLHCKRMACLLAIARFLHRGVLQRKASTFSMPKSAIPRDFADNSVPVIQVEHRKGLQEEAELQRQRQHVNDLEKALKGLEAEFQQAKSRLDHQPVDRYSQTSVAAYNQMVAETNAAQERLNSMVPVFNQAVDACNKATHAYNAANASCRYRGGVELEIRNLDVKPVNAEETEILKSFRPLAEEVLRNPEISSLLRQPHLKEAPSVLQDVYDQKDVCLNIWPVARPQPVQVILHSLERRADLNGSSGTLESLESPQPEGGKGGKYKVHLSHLSHDGVISVKRKNFIILCKVQLFGLRNDLHNGKVGSIVGVRNGGTELRYLVRLSDREVAVEPKHVLLPVGTTGTIFSNLDDHGTEIRIQGLATAEKDKEIRKEIRKEIIKIMEKHGEHEVFDDSIRLGEVHNGITMGQNVAWYGKPPDVGCRGKRLYSIDDPVPYLRQFWDGPDVIRHALVPPQRLTHQKGSEKWTADSPSACNKDEPMDRECAKGCSSIKPHYNYRIFTGIMQHQASAYITAVDSAFSSLEEHGAPSMDMA</sequence>
<dbReference type="EMBL" id="CAMXCT020003617">
    <property type="protein sequence ID" value="CAL1158767.1"/>
    <property type="molecule type" value="Genomic_DNA"/>
</dbReference>
<dbReference type="Proteomes" id="UP001152797">
    <property type="component" value="Unassembled WGS sequence"/>
</dbReference>
<gene>
    <name evidence="5" type="ORF">C1SCF055_LOCUS31120</name>
</gene>
<reference evidence="5" key="1">
    <citation type="submission" date="2022-10" db="EMBL/GenBank/DDBJ databases">
        <authorList>
            <person name="Chen Y."/>
            <person name="Dougan E. K."/>
            <person name="Chan C."/>
            <person name="Rhodes N."/>
            <person name="Thang M."/>
        </authorList>
    </citation>
    <scope>NUCLEOTIDE SEQUENCE</scope>
</reference>
<feature type="signal peptide" evidence="3">
    <location>
        <begin position="1"/>
        <end position="20"/>
    </location>
</feature>
<dbReference type="InterPro" id="IPR002921">
    <property type="entry name" value="Fungal_lipase-type"/>
</dbReference>
<keyword evidence="1" id="KW-0175">Coiled coil</keyword>
<feature type="domain" description="Fungal lipase-type" evidence="4">
    <location>
        <begin position="171"/>
        <end position="223"/>
    </location>
</feature>
<evidence type="ECO:0000259" key="4">
    <source>
        <dbReference type="Pfam" id="PF01764"/>
    </source>
</evidence>
<organism evidence="5">
    <name type="scientific">Cladocopium goreaui</name>
    <dbReference type="NCBI Taxonomy" id="2562237"/>
    <lineage>
        <taxon>Eukaryota</taxon>
        <taxon>Sar</taxon>
        <taxon>Alveolata</taxon>
        <taxon>Dinophyceae</taxon>
        <taxon>Suessiales</taxon>
        <taxon>Symbiodiniaceae</taxon>
        <taxon>Cladocopium</taxon>
    </lineage>
</organism>
<feature type="region of interest" description="Disordered" evidence="2">
    <location>
        <begin position="430"/>
        <end position="461"/>
    </location>
</feature>
<keyword evidence="7" id="KW-1185">Reference proteome</keyword>
<evidence type="ECO:0000313" key="7">
    <source>
        <dbReference type="Proteomes" id="UP001152797"/>
    </source>
</evidence>
<evidence type="ECO:0000256" key="1">
    <source>
        <dbReference type="SAM" id="Coils"/>
    </source>
</evidence>
<name>A0A9P1D921_9DINO</name>